<protein>
    <submittedName>
        <fullName evidence="1">9915_t:CDS:1</fullName>
    </submittedName>
</protein>
<evidence type="ECO:0000313" key="2">
    <source>
        <dbReference type="Proteomes" id="UP000789920"/>
    </source>
</evidence>
<feature type="non-terminal residue" evidence="1">
    <location>
        <position position="193"/>
    </location>
</feature>
<proteinExistence type="predicted"/>
<name>A0ACA9M4X1_9GLOM</name>
<sequence length="193" mass="21695">MANLNQSTPLSNLINQLAPLIQQLQTTLTQSQAISHQPLTQNTPYRTPKILGKPLSNSYCPSSASTATTFSSFSASSLLTATNALESYDVPEDDPEVDLEDLIDGYLEVLDTWLPEPKNTCPSKIKKKEKGIGVKKAEEEEMDDSGKDDDRETIFDEMNKRIKYKMEEPVSDKEILNINNDRNRDKEIIKKSE</sequence>
<organism evidence="1 2">
    <name type="scientific">Racocetra persica</name>
    <dbReference type="NCBI Taxonomy" id="160502"/>
    <lineage>
        <taxon>Eukaryota</taxon>
        <taxon>Fungi</taxon>
        <taxon>Fungi incertae sedis</taxon>
        <taxon>Mucoromycota</taxon>
        <taxon>Glomeromycotina</taxon>
        <taxon>Glomeromycetes</taxon>
        <taxon>Diversisporales</taxon>
        <taxon>Gigasporaceae</taxon>
        <taxon>Racocetra</taxon>
    </lineage>
</organism>
<keyword evidence="2" id="KW-1185">Reference proteome</keyword>
<dbReference type="EMBL" id="CAJVQC010006377">
    <property type="protein sequence ID" value="CAG8566230.1"/>
    <property type="molecule type" value="Genomic_DNA"/>
</dbReference>
<reference evidence="1" key="1">
    <citation type="submission" date="2021-06" db="EMBL/GenBank/DDBJ databases">
        <authorList>
            <person name="Kallberg Y."/>
            <person name="Tangrot J."/>
            <person name="Rosling A."/>
        </authorList>
    </citation>
    <scope>NUCLEOTIDE SEQUENCE</scope>
    <source>
        <strain evidence="1">MA461A</strain>
    </source>
</reference>
<gene>
    <name evidence="1" type="ORF">RPERSI_LOCUS4566</name>
</gene>
<dbReference type="Proteomes" id="UP000789920">
    <property type="component" value="Unassembled WGS sequence"/>
</dbReference>
<evidence type="ECO:0000313" key="1">
    <source>
        <dbReference type="EMBL" id="CAG8566230.1"/>
    </source>
</evidence>
<comment type="caution">
    <text evidence="1">The sequence shown here is derived from an EMBL/GenBank/DDBJ whole genome shotgun (WGS) entry which is preliminary data.</text>
</comment>
<accession>A0ACA9M4X1</accession>